<feature type="domain" description="Beta/gamma crystallin 'Greek key'" evidence="19">
    <location>
        <begin position="701"/>
        <end position="743"/>
    </location>
</feature>
<dbReference type="OrthoDB" id="1733909at2759"/>
<evidence type="ECO:0000256" key="18">
    <source>
        <dbReference type="RuleBase" id="RU000418"/>
    </source>
</evidence>
<dbReference type="EC" id="5.6.1.7" evidence="5"/>
<evidence type="ECO:0000256" key="6">
    <source>
        <dbReference type="ARBA" id="ARBA00019981"/>
    </source>
</evidence>
<dbReference type="FunFam" id="2.60.20.10:FF:000003">
    <property type="entry name" value="Crystallin gamma S"/>
    <property type="match status" value="1"/>
</dbReference>
<evidence type="ECO:0000256" key="2">
    <source>
        <dbReference type="ARBA" id="ARBA00004305"/>
    </source>
</evidence>
<dbReference type="PRINTS" id="PR00298">
    <property type="entry name" value="CHAPERONIN60"/>
</dbReference>
<gene>
    <name evidence="20" type="ORF">MATL_G00151090</name>
</gene>
<evidence type="ECO:0000256" key="9">
    <source>
        <dbReference type="ARBA" id="ARBA00022741"/>
    </source>
</evidence>
<dbReference type="Gene3D" id="1.10.560.10">
    <property type="entry name" value="GroEL-like equatorial domain"/>
    <property type="match status" value="1"/>
</dbReference>
<dbReference type="GO" id="GO:0005212">
    <property type="term" value="F:structural constituent of eye lens"/>
    <property type="evidence" value="ECO:0007669"/>
    <property type="project" value="UniProtKB-KW"/>
</dbReference>
<keyword evidence="7" id="KW-0273">Eye lens protein</keyword>
<evidence type="ECO:0000256" key="4">
    <source>
        <dbReference type="ARBA" id="ARBA00009646"/>
    </source>
</evidence>
<keyword evidence="12" id="KW-0496">Mitochondrion</keyword>
<proteinExistence type="inferred from homology"/>
<dbReference type="InterPro" id="IPR027410">
    <property type="entry name" value="TCP-1-like_intermed_sf"/>
</dbReference>
<evidence type="ECO:0000256" key="5">
    <source>
        <dbReference type="ARBA" id="ARBA00012198"/>
    </source>
</evidence>
<dbReference type="InterPro" id="IPR018370">
    <property type="entry name" value="Chaperonin_Cpn60_CS"/>
</dbReference>
<evidence type="ECO:0000256" key="7">
    <source>
        <dbReference type="ARBA" id="ARBA00022613"/>
    </source>
</evidence>
<comment type="caution">
    <text evidence="20">The sequence shown here is derived from an EMBL/GenBank/DDBJ whole genome shotgun (WGS) entry which is preliminary data.</text>
</comment>
<evidence type="ECO:0000256" key="14">
    <source>
        <dbReference type="ARBA" id="ARBA00029756"/>
    </source>
</evidence>
<dbReference type="FunFam" id="2.60.20.10:FF:000001">
    <property type="entry name" value="Crystallin gamma S"/>
    <property type="match status" value="1"/>
</dbReference>
<evidence type="ECO:0000256" key="17">
    <source>
        <dbReference type="ARBA" id="ARBA00037436"/>
    </source>
</evidence>
<dbReference type="PROSITE" id="PS00296">
    <property type="entry name" value="CHAPERONINS_CPN60"/>
    <property type="match status" value="1"/>
</dbReference>
<accession>A0A9D3PUZ9</accession>
<keyword evidence="8" id="KW-0677">Repeat</keyword>
<dbReference type="Gene3D" id="3.30.260.10">
    <property type="entry name" value="TCP-1-like chaperonin intermediate domain"/>
    <property type="match status" value="1"/>
</dbReference>
<evidence type="ECO:0000259" key="19">
    <source>
        <dbReference type="PROSITE" id="PS50915"/>
    </source>
</evidence>
<dbReference type="InterPro" id="IPR001844">
    <property type="entry name" value="Cpn60/GroEL"/>
</dbReference>
<dbReference type="NCBIfam" id="TIGR02348">
    <property type="entry name" value="GroEL"/>
    <property type="match status" value="1"/>
</dbReference>
<comment type="function">
    <text evidence="1">Crystallins are the dominant structural components of the vertebrate eye lens.</text>
</comment>
<feature type="domain" description="Beta/gamma crystallin 'Greek key'" evidence="19">
    <location>
        <begin position="611"/>
        <end position="653"/>
    </location>
</feature>
<dbReference type="NCBIfam" id="NF009489">
    <property type="entry name" value="PRK12851.1"/>
    <property type="match status" value="1"/>
</dbReference>
<evidence type="ECO:0000256" key="15">
    <source>
        <dbReference type="ARBA" id="ARBA00030005"/>
    </source>
</evidence>
<dbReference type="SUPFAM" id="SSF54849">
    <property type="entry name" value="GroEL-intermediate domain like"/>
    <property type="match status" value="1"/>
</dbReference>
<dbReference type="InterPro" id="IPR027409">
    <property type="entry name" value="GroEL-like_apical_dom_sf"/>
</dbReference>
<dbReference type="SMART" id="SM00247">
    <property type="entry name" value="XTALbg"/>
    <property type="match status" value="2"/>
</dbReference>
<dbReference type="Pfam" id="PF00030">
    <property type="entry name" value="Crystall"/>
    <property type="match status" value="2"/>
</dbReference>
<organism evidence="20 21">
    <name type="scientific">Megalops atlanticus</name>
    <name type="common">Tarpon</name>
    <name type="synonym">Clupea gigantea</name>
    <dbReference type="NCBI Taxonomy" id="7932"/>
    <lineage>
        <taxon>Eukaryota</taxon>
        <taxon>Metazoa</taxon>
        <taxon>Chordata</taxon>
        <taxon>Craniata</taxon>
        <taxon>Vertebrata</taxon>
        <taxon>Euteleostomi</taxon>
        <taxon>Actinopterygii</taxon>
        <taxon>Neopterygii</taxon>
        <taxon>Teleostei</taxon>
        <taxon>Elopiformes</taxon>
        <taxon>Megalopidae</taxon>
        <taxon>Megalops</taxon>
    </lineage>
</organism>
<dbReference type="PANTHER" id="PTHR45633">
    <property type="entry name" value="60 KDA HEAT SHOCK PROTEIN, MITOCHONDRIAL"/>
    <property type="match status" value="1"/>
</dbReference>
<dbReference type="Proteomes" id="UP001046870">
    <property type="component" value="Chromosome 12"/>
</dbReference>
<name>A0A9D3PUZ9_MEGAT</name>
<evidence type="ECO:0000256" key="12">
    <source>
        <dbReference type="ARBA" id="ARBA00023128"/>
    </source>
</evidence>
<dbReference type="GO" id="GO:0140662">
    <property type="term" value="F:ATP-dependent protein folding chaperone"/>
    <property type="evidence" value="ECO:0007669"/>
    <property type="project" value="InterPro"/>
</dbReference>
<dbReference type="NCBIfam" id="NF009488">
    <property type="entry name" value="PRK12850.1"/>
    <property type="match status" value="1"/>
</dbReference>
<evidence type="ECO:0000256" key="11">
    <source>
        <dbReference type="ARBA" id="ARBA00022946"/>
    </source>
</evidence>
<evidence type="ECO:0000256" key="16">
    <source>
        <dbReference type="ARBA" id="ARBA00031799"/>
    </source>
</evidence>
<comment type="function">
    <text evidence="17">Chaperonin implicated in mitochondrial protein import and macromolecular assembly. Together with Hsp10, facilitates the correct folding of imported proteins. May also prevent misfolding and promote the refolding and proper assembly of unfolded polypeptides generated under stress conditions in the mitochondrial matrix. The functional units of these chaperonins consist of heptameric rings of the large subunit Hsp60, which function as a back-to-back double ring. In a cyclic reaction, Hsp60 ring complexes bind one unfolded substrate protein per ring, followed by the binding of ATP and association with 2 heptameric rings of the co-chaperonin Hsp10. This leads to sequestration of the substrate protein in the inner cavity of Hsp60 where, for a certain period of time, it can fold undisturbed by other cell components. Synchronous hydrolysis of ATP in all Hsp60 subunits results in the dissociation of the chaperonin rings and the release of ADP and the folded substrate protein.</text>
</comment>
<dbReference type="InterPro" id="IPR001064">
    <property type="entry name" value="Beta/gamma_crystallin"/>
</dbReference>
<keyword evidence="10" id="KW-0067">ATP-binding</keyword>
<dbReference type="EMBL" id="JAFDVH010000012">
    <property type="protein sequence ID" value="KAG7467225.1"/>
    <property type="molecule type" value="Genomic_DNA"/>
</dbReference>
<dbReference type="InterPro" id="IPR027413">
    <property type="entry name" value="GROEL-like_equatorial_sf"/>
</dbReference>
<keyword evidence="9" id="KW-0547">Nucleotide-binding</keyword>
<dbReference type="FunFam" id="3.50.7.10:FF:000001">
    <property type="entry name" value="60 kDa chaperonin"/>
    <property type="match status" value="1"/>
</dbReference>
<evidence type="ECO:0000256" key="10">
    <source>
        <dbReference type="ARBA" id="ARBA00022840"/>
    </source>
</evidence>
<dbReference type="AlphaFoldDB" id="A0A9D3PUZ9"/>
<dbReference type="Gene3D" id="2.60.20.10">
    <property type="entry name" value="Crystallins"/>
    <property type="match status" value="2"/>
</dbReference>
<dbReference type="SUPFAM" id="SSF52029">
    <property type="entry name" value="GroEL apical domain-like"/>
    <property type="match status" value="1"/>
</dbReference>
<dbReference type="GO" id="GO:0005759">
    <property type="term" value="C:mitochondrial matrix"/>
    <property type="evidence" value="ECO:0007669"/>
    <property type="project" value="UniProtKB-SubCell"/>
</dbReference>
<dbReference type="NCBIfam" id="NF009487">
    <property type="entry name" value="PRK12849.1"/>
    <property type="match status" value="1"/>
</dbReference>
<dbReference type="FunFam" id="3.30.260.10:FF:000018">
    <property type="entry name" value="Heat shock protein 60"/>
    <property type="match status" value="1"/>
</dbReference>
<dbReference type="Gene3D" id="3.50.7.10">
    <property type="entry name" value="GroEL"/>
    <property type="match status" value="1"/>
</dbReference>
<comment type="subcellular location">
    <subcellularLocation>
        <location evidence="2">Mitochondrion matrix</location>
    </subcellularLocation>
</comment>
<dbReference type="Pfam" id="PF00118">
    <property type="entry name" value="Cpn60_TCP1"/>
    <property type="match status" value="1"/>
</dbReference>
<dbReference type="HAMAP" id="MF_00600">
    <property type="entry name" value="CH60"/>
    <property type="match status" value="1"/>
</dbReference>
<feature type="domain" description="Beta/gamma crystallin 'Greek key'" evidence="19">
    <location>
        <begin position="660"/>
        <end position="700"/>
    </location>
</feature>
<evidence type="ECO:0000256" key="8">
    <source>
        <dbReference type="ARBA" id="ARBA00022737"/>
    </source>
</evidence>
<sequence length="745" mass="82173">MLRLTAAMRQMRPVCRALAPHITRTYAKDVKFGADARALMLQGVDLLADAVAVTMGPKGRTVIIEQSWGSPKVTKDGVTVAKSIDLKDKYKNIGAKLVQDVANNTNEEAGDGTTTATVLARAIAKEGFEIISKGANPVEIRRGVMLAVETVIGELKKLSKPVTTPEEIAQVATISANGDSEVGAIISNAMKKVGRKGVITVKDGKTLNDELEIIEGLKFDRGYISPYFINTAKGQKCEFQDAYLLLSEKKISSVQSIVPALEIANQHRRPLVIVAEDVDGEALSTLVLNRLKVGLQVVAVKAPAFGDNRKNQLRDMAIASGGTVFGDEAMGLALEDIQAHDFGQVGEVVVTKDDTMLLKGRGNPADVEKRVAEIAEQLEATTSDYEKEKLNERLAKLSDGVAVIKVGGTSDVEVNEKKDRVTDALNATRAAVEEGIVPGGGCALLRCIPALDTITPANSDQSTGIEIIRRALRIPAMTIAKNAGVEGSLVVEKILQSGAEMGYDALQGEYVNMVEKGIIDPTKVVRTALLDAAGVASLLSTAEAVVTELPKEEKEGRRLKDCLGEKDRLKDYAIIFYEDKNFQGRSYECNTDCADMQSHFSRCNSIRVESGCWVLYERPNYMGYQYVLTRGEYPEYQHWMGYNDCICSCRTFSYTTDGAYRIRIYERPDFQGQMMEFSDDCESVHDRFRYRDIHSCHIIDGYWTFYEHPSYRGRQYFMRPGEYRKFSDWGATCATTGSFRRVTEF</sequence>
<dbReference type="GO" id="GO:0005524">
    <property type="term" value="F:ATP binding"/>
    <property type="evidence" value="ECO:0007669"/>
    <property type="project" value="UniProtKB-KW"/>
</dbReference>
<evidence type="ECO:0000313" key="21">
    <source>
        <dbReference type="Proteomes" id="UP001046870"/>
    </source>
</evidence>
<dbReference type="PROSITE" id="PS50915">
    <property type="entry name" value="CRYSTALLIN_BETA_GAMMA"/>
    <property type="match status" value="4"/>
</dbReference>
<comment type="similarity">
    <text evidence="3 18">Belongs to the chaperonin (HSP60) family.</text>
</comment>
<dbReference type="InterPro" id="IPR002423">
    <property type="entry name" value="Cpn60/GroEL/TCP-1"/>
</dbReference>
<evidence type="ECO:0000256" key="3">
    <source>
        <dbReference type="ARBA" id="ARBA00006607"/>
    </source>
</evidence>
<dbReference type="SUPFAM" id="SSF49695">
    <property type="entry name" value="gamma-Crystallin-like"/>
    <property type="match status" value="1"/>
</dbReference>
<dbReference type="CDD" id="cd03344">
    <property type="entry name" value="GroEL"/>
    <property type="match status" value="1"/>
</dbReference>
<evidence type="ECO:0000256" key="1">
    <source>
        <dbReference type="ARBA" id="ARBA00003689"/>
    </source>
</evidence>
<dbReference type="GO" id="GO:0042026">
    <property type="term" value="P:protein refolding"/>
    <property type="evidence" value="ECO:0007669"/>
    <property type="project" value="InterPro"/>
</dbReference>
<keyword evidence="11" id="KW-0809">Transit peptide</keyword>
<protein>
    <recommendedName>
        <fullName evidence="6">60 kDa heat shock protein, mitochondrial</fullName>
        <ecNumber evidence="5">5.6.1.7</ecNumber>
    </recommendedName>
    <alternativeName>
        <fullName evidence="14">60 kDa chaperonin</fullName>
    </alternativeName>
    <alternativeName>
        <fullName evidence="16">Chaperonin 60</fullName>
    </alternativeName>
    <alternativeName>
        <fullName evidence="15">Heat shock protein 60</fullName>
    </alternativeName>
</protein>
<dbReference type="NCBIfam" id="NF000592">
    <property type="entry name" value="PRK00013.1"/>
    <property type="match status" value="1"/>
</dbReference>
<evidence type="ECO:0000256" key="13">
    <source>
        <dbReference type="ARBA" id="ARBA00023186"/>
    </source>
</evidence>
<feature type="domain" description="Beta/gamma crystallin 'Greek key'" evidence="19">
    <location>
        <begin position="572"/>
        <end position="610"/>
    </location>
</feature>
<dbReference type="FunFam" id="1.10.560.10:FF:000032">
    <property type="entry name" value="HSPD1 isoform 4"/>
    <property type="match status" value="1"/>
</dbReference>
<keyword evidence="13" id="KW-0143">Chaperone</keyword>
<dbReference type="InterPro" id="IPR011024">
    <property type="entry name" value="G_crystallin-like"/>
</dbReference>
<reference evidence="20" key="1">
    <citation type="submission" date="2021-01" db="EMBL/GenBank/DDBJ databases">
        <authorList>
            <person name="Zahm M."/>
            <person name="Roques C."/>
            <person name="Cabau C."/>
            <person name="Klopp C."/>
            <person name="Donnadieu C."/>
            <person name="Jouanno E."/>
            <person name="Lampietro C."/>
            <person name="Louis A."/>
            <person name="Herpin A."/>
            <person name="Echchiki A."/>
            <person name="Berthelot C."/>
            <person name="Parey E."/>
            <person name="Roest-Crollius H."/>
            <person name="Braasch I."/>
            <person name="Postlethwait J."/>
            <person name="Bobe J."/>
            <person name="Montfort J."/>
            <person name="Bouchez O."/>
            <person name="Begum T."/>
            <person name="Mejri S."/>
            <person name="Adams A."/>
            <person name="Chen W.-J."/>
            <person name="Guiguen Y."/>
        </authorList>
    </citation>
    <scope>NUCLEOTIDE SEQUENCE</scope>
    <source>
        <strain evidence="20">YG-15Mar2019-1</strain>
        <tissue evidence="20">Brain</tissue>
    </source>
</reference>
<keyword evidence="21" id="KW-1185">Reference proteome</keyword>
<evidence type="ECO:0000313" key="20">
    <source>
        <dbReference type="EMBL" id="KAG7467225.1"/>
    </source>
</evidence>
<dbReference type="FunFam" id="1.10.560.10:FF:000026">
    <property type="entry name" value="Chaperonin 60 subunit alpha 2 chloroplastic"/>
    <property type="match status" value="1"/>
</dbReference>
<dbReference type="SUPFAM" id="SSF48592">
    <property type="entry name" value="GroEL equatorial domain-like"/>
    <property type="match status" value="1"/>
</dbReference>
<comment type="similarity">
    <text evidence="4">Belongs to the beta/gamma-crystallin family.</text>
</comment>